<comment type="subcellular location">
    <subcellularLocation>
        <location evidence="1">Cytoplasm</location>
    </subcellularLocation>
</comment>
<keyword evidence="4" id="KW-0963">Cytoplasm</keyword>
<reference evidence="7 8" key="1">
    <citation type="submission" date="2017-07" db="EMBL/GenBank/DDBJ databases">
        <title>blaIMP-27 on transferable plasmids in Proteus mirabilis and Providencia rettgeri.</title>
        <authorList>
            <person name="Potter R."/>
        </authorList>
    </citation>
    <scope>NUCLEOTIDE SEQUENCE [LARGE SCALE GENOMIC DNA]</scope>
    <source>
        <strain evidence="7 8">PR1</strain>
    </source>
</reference>
<gene>
    <name evidence="7" type="ORF">CHI95_20620</name>
</gene>
<evidence type="ECO:0000313" key="7">
    <source>
        <dbReference type="EMBL" id="OZS72698.1"/>
    </source>
</evidence>
<dbReference type="RefSeq" id="WP_094962783.1">
    <property type="nucleotide sequence ID" value="NZ_JAGKLI010000039.1"/>
</dbReference>
<evidence type="ECO:0000256" key="3">
    <source>
        <dbReference type="ARBA" id="ARBA00020541"/>
    </source>
</evidence>
<comment type="similarity">
    <text evidence="2">Belongs to the TraY family.</text>
</comment>
<dbReference type="GO" id="GO:0005737">
    <property type="term" value="C:cytoplasm"/>
    <property type="evidence" value="ECO:0007669"/>
    <property type="project" value="UniProtKB-SubCell"/>
</dbReference>
<dbReference type="Proteomes" id="UP000216001">
    <property type="component" value="Unassembled WGS sequence"/>
</dbReference>
<evidence type="ECO:0000256" key="5">
    <source>
        <dbReference type="ARBA" id="ARBA00022971"/>
    </source>
</evidence>
<evidence type="ECO:0000256" key="4">
    <source>
        <dbReference type="ARBA" id="ARBA00022490"/>
    </source>
</evidence>
<dbReference type="EMBL" id="NOWC01000032">
    <property type="protein sequence ID" value="OZS72698.1"/>
    <property type="molecule type" value="Genomic_DNA"/>
</dbReference>
<evidence type="ECO:0000256" key="2">
    <source>
        <dbReference type="ARBA" id="ARBA00007183"/>
    </source>
</evidence>
<keyword evidence="5" id="KW-0184">Conjugation</keyword>
<name>A0A264VMV4_PRORE</name>
<dbReference type="Pfam" id="PF05509">
    <property type="entry name" value="TraY"/>
    <property type="match status" value="1"/>
</dbReference>
<sequence>MTTEKFKAIRLTIPISSRIHELLANSAKSAGRSKQDEALLRLVYSLYNESEITGSYWDIAK</sequence>
<accession>A0A264VMV4</accession>
<dbReference type="InterPro" id="IPR008876">
    <property type="entry name" value="TraY"/>
</dbReference>
<organism evidence="7 8">
    <name type="scientific">Providencia rettgeri</name>
    <dbReference type="NCBI Taxonomy" id="587"/>
    <lineage>
        <taxon>Bacteria</taxon>
        <taxon>Pseudomonadati</taxon>
        <taxon>Pseudomonadota</taxon>
        <taxon>Gammaproteobacteria</taxon>
        <taxon>Enterobacterales</taxon>
        <taxon>Morganellaceae</taxon>
        <taxon>Providencia</taxon>
    </lineage>
</organism>
<proteinExistence type="inferred from homology"/>
<keyword evidence="6" id="KW-0238">DNA-binding</keyword>
<comment type="caution">
    <text evidence="7">The sequence shown here is derived from an EMBL/GenBank/DDBJ whole genome shotgun (WGS) entry which is preliminary data.</text>
</comment>
<dbReference type="AlphaFoldDB" id="A0A264VMV4"/>
<evidence type="ECO:0000313" key="8">
    <source>
        <dbReference type="Proteomes" id="UP000216001"/>
    </source>
</evidence>
<evidence type="ECO:0000256" key="1">
    <source>
        <dbReference type="ARBA" id="ARBA00004496"/>
    </source>
</evidence>
<dbReference type="GO" id="GO:0003677">
    <property type="term" value="F:DNA binding"/>
    <property type="evidence" value="ECO:0007669"/>
    <property type="project" value="UniProtKB-KW"/>
</dbReference>
<protein>
    <recommendedName>
        <fullName evidence="3">Relaxosome protein TraY</fullName>
    </recommendedName>
</protein>
<evidence type="ECO:0000256" key="6">
    <source>
        <dbReference type="ARBA" id="ARBA00023125"/>
    </source>
</evidence>